<comment type="subcellular location">
    <subcellularLocation>
        <location evidence="1">Membrane</location>
        <topology evidence="1">Multi-pass membrane protein</topology>
    </subcellularLocation>
</comment>
<evidence type="ECO:0000256" key="4">
    <source>
        <dbReference type="ARBA" id="ARBA00022692"/>
    </source>
</evidence>
<proteinExistence type="inferred from homology"/>
<dbReference type="GO" id="GO:0022857">
    <property type="term" value="F:transmembrane transporter activity"/>
    <property type="evidence" value="ECO:0007669"/>
    <property type="project" value="InterPro"/>
</dbReference>
<accession>A0A4Z1P5D4</accession>
<evidence type="ECO:0000256" key="2">
    <source>
        <dbReference type="ARBA" id="ARBA00008335"/>
    </source>
</evidence>
<evidence type="ECO:0000256" key="3">
    <source>
        <dbReference type="ARBA" id="ARBA00022448"/>
    </source>
</evidence>
<dbReference type="InterPro" id="IPR011701">
    <property type="entry name" value="MFS"/>
</dbReference>
<comment type="caution">
    <text evidence="10">The sequence shown here is derived from an EMBL/GenBank/DDBJ whole genome shotgun (WGS) entry which is preliminary data.</text>
</comment>
<keyword evidence="4 8" id="KW-0812">Transmembrane</keyword>
<evidence type="ECO:0000313" key="11">
    <source>
        <dbReference type="Proteomes" id="UP000298493"/>
    </source>
</evidence>
<feature type="transmembrane region" description="Helical" evidence="8">
    <location>
        <begin position="484"/>
        <end position="512"/>
    </location>
</feature>
<feature type="transmembrane region" description="Helical" evidence="8">
    <location>
        <begin position="202"/>
        <end position="221"/>
    </location>
</feature>
<keyword evidence="6 8" id="KW-0472">Membrane</keyword>
<evidence type="ECO:0000313" key="10">
    <source>
        <dbReference type="EMBL" id="TID19573.1"/>
    </source>
</evidence>
<feature type="transmembrane region" description="Helical" evidence="8">
    <location>
        <begin position="233"/>
        <end position="253"/>
    </location>
</feature>
<dbReference type="Gene3D" id="1.20.1250.20">
    <property type="entry name" value="MFS general substrate transporter like domains"/>
    <property type="match status" value="2"/>
</dbReference>
<dbReference type="PROSITE" id="PS50850">
    <property type="entry name" value="MFS"/>
    <property type="match status" value="1"/>
</dbReference>
<feature type="transmembrane region" description="Helical" evidence="8">
    <location>
        <begin position="78"/>
        <end position="102"/>
    </location>
</feature>
<evidence type="ECO:0000259" key="9">
    <source>
        <dbReference type="PROSITE" id="PS50850"/>
    </source>
</evidence>
<dbReference type="FunFam" id="1.20.1250.20:FF:000284">
    <property type="entry name" value="Siderophore iron transporter mirB"/>
    <property type="match status" value="1"/>
</dbReference>
<protein>
    <submittedName>
        <fullName evidence="10">MFS general substrate transporter</fullName>
    </submittedName>
</protein>
<evidence type="ECO:0000256" key="6">
    <source>
        <dbReference type="ARBA" id="ARBA00023136"/>
    </source>
</evidence>
<feature type="domain" description="Major facilitator superfamily (MFS) profile" evidence="9">
    <location>
        <begin position="80"/>
        <end position="588"/>
    </location>
</feature>
<feature type="transmembrane region" description="Helical" evidence="8">
    <location>
        <begin position="425"/>
        <end position="444"/>
    </location>
</feature>
<keyword evidence="3" id="KW-0813">Transport</keyword>
<dbReference type="InterPro" id="IPR036259">
    <property type="entry name" value="MFS_trans_sf"/>
</dbReference>
<comment type="similarity">
    <text evidence="2">Belongs to the major facilitator superfamily.</text>
</comment>
<sequence length="600" mass="65539">MASNQSLKVDYPLGNVHDTKETGRIHASEQDSTSDHPEHTDDILHGSARNEKTPNTNFQPGVQKAEAVTIAWGFKALVGAYIAIWFVYFIQGIVVGVSAALLPYVASDFKAHSLVPTTSVLSQVIGGVTNLVLAKILDIFGRPHGFLICVLFATLGLIMSASCNGVELYAAAQVFYTVGINGLGYCLSVFIADTSSLRHRGLMQGLLNSPYLITSWLAGPISSSFLKGSGWRWAFGMESILLPVVALPLYGLFMFHYRKAKRQGVIPTRPDSGRTAVQSFNYYCQEFDVIGLLLVAVGFAFFLLPFNLYATETKGWRSALIICFLVFGVLLLAAFVLWERFFARISLTPWELLKDRTVLGTCIAAFVLFVSGTVWSSYFSSFLQVVNNLSVTQASYIVQSGTVIQVLANIASGAVISFTGRYKPITLYMGLPLMTLGTGLLVYFRHPTQHVGYIVMCNLFINVGFGILMLTVEISILAAAAKQQYFAITIALLNLFCYIGNAIGNTISAAIWTGTLPKKLALYLPPESQAKLMDIKDSIDVQLSYEWGSPTRLAIQHAYGDSFRLLLITGAAVWVVGLAAILAWKNMDVKGVKQNKGTVV</sequence>
<dbReference type="SUPFAM" id="SSF103473">
    <property type="entry name" value="MFS general substrate transporter"/>
    <property type="match status" value="2"/>
</dbReference>
<dbReference type="EMBL" id="SNSC02000012">
    <property type="protein sequence ID" value="TID19573.1"/>
    <property type="molecule type" value="Genomic_DNA"/>
</dbReference>
<reference evidence="10 11" key="1">
    <citation type="submission" date="2019-04" db="EMBL/GenBank/DDBJ databases">
        <title>High contiguity whole genome sequence and gene annotation resource for two Venturia nashicola isolates.</title>
        <authorList>
            <person name="Prokchorchik M."/>
            <person name="Won K."/>
            <person name="Lee Y."/>
            <person name="Choi E.D."/>
            <person name="Segonzac C."/>
            <person name="Sohn K.H."/>
        </authorList>
    </citation>
    <scope>NUCLEOTIDE SEQUENCE [LARGE SCALE GENOMIC DNA]</scope>
    <source>
        <strain evidence="10 11">PRI2</strain>
    </source>
</reference>
<evidence type="ECO:0000256" key="8">
    <source>
        <dbReference type="SAM" id="Phobius"/>
    </source>
</evidence>
<dbReference type="AlphaFoldDB" id="A0A4Z1P5D4"/>
<evidence type="ECO:0000256" key="5">
    <source>
        <dbReference type="ARBA" id="ARBA00022989"/>
    </source>
</evidence>
<feature type="compositionally biased region" description="Basic and acidic residues" evidence="7">
    <location>
        <begin position="17"/>
        <end position="52"/>
    </location>
</feature>
<feature type="transmembrane region" description="Helical" evidence="8">
    <location>
        <begin position="450"/>
        <end position="472"/>
    </location>
</feature>
<organism evidence="10 11">
    <name type="scientific">Venturia nashicola</name>
    <dbReference type="NCBI Taxonomy" id="86259"/>
    <lineage>
        <taxon>Eukaryota</taxon>
        <taxon>Fungi</taxon>
        <taxon>Dikarya</taxon>
        <taxon>Ascomycota</taxon>
        <taxon>Pezizomycotina</taxon>
        <taxon>Dothideomycetes</taxon>
        <taxon>Pleosporomycetidae</taxon>
        <taxon>Venturiales</taxon>
        <taxon>Venturiaceae</taxon>
        <taxon>Venturia</taxon>
    </lineage>
</organism>
<dbReference type="OrthoDB" id="4078873at2759"/>
<feature type="transmembrane region" description="Helical" evidence="8">
    <location>
        <begin position="145"/>
        <end position="162"/>
    </location>
</feature>
<feature type="transmembrane region" description="Helical" evidence="8">
    <location>
        <begin position="316"/>
        <end position="338"/>
    </location>
</feature>
<gene>
    <name evidence="10" type="ORF">E6O75_ATG06911</name>
</gene>
<dbReference type="PANTHER" id="PTHR23501">
    <property type="entry name" value="MAJOR FACILITATOR SUPERFAMILY"/>
    <property type="match status" value="1"/>
</dbReference>
<keyword evidence="5 8" id="KW-1133">Transmembrane helix</keyword>
<feature type="transmembrane region" description="Helical" evidence="8">
    <location>
        <begin position="358"/>
        <end position="376"/>
    </location>
</feature>
<dbReference type="Proteomes" id="UP000298493">
    <property type="component" value="Unassembled WGS sequence"/>
</dbReference>
<dbReference type="Pfam" id="PF07690">
    <property type="entry name" value="MFS_1"/>
    <property type="match status" value="1"/>
</dbReference>
<dbReference type="InterPro" id="IPR020846">
    <property type="entry name" value="MFS_dom"/>
</dbReference>
<keyword evidence="11" id="KW-1185">Reference proteome</keyword>
<feature type="transmembrane region" description="Helical" evidence="8">
    <location>
        <begin position="114"/>
        <end position="133"/>
    </location>
</feature>
<feature type="transmembrane region" description="Helical" evidence="8">
    <location>
        <begin position="289"/>
        <end position="310"/>
    </location>
</feature>
<evidence type="ECO:0000256" key="1">
    <source>
        <dbReference type="ARBA" id="ARBA00004141"/>
    </source>
</evidence>
<feature type="region of interest" description="Disordered" evidence="7">
    <location>
        <begin position="1"/>
        <end position="58"/>
    </location>
</feature>
<name>A0A4Z1P5D4_9PEZI</name>
<dbReference type="PANTHER" id="PTHR23501:SF3">
    <property type="entry name" value="MAJOR FACILITATOR SUPERFAMILY (MFS) PROFILE DOMAIN-CONTAINING PROTEIN"/>
    <property type="match status" value="1"/>
</dbReference>
<feature type="transmembrane region" description="Helical" evidence="8">
    <location>
        <begin position="168"/>
        <end position="190"/>
    </location>
</feature>
<feature type="transmembrane region" description="Helical" evidence="8">
    <location>
        <begin position="396"/>
        <end position="418"/>
    </location>
</feature>
<feature type="transmembrane region" description="Helical" evidence="8">
    <location>
        <begin position="563"/>
        <end position="584"/>
    </location>
</feature>
<dbReference type="GO" id="GO:0005886">
    <property type="term" value="C:plasma membrane"/>
    <property type="evidence" value="ECO:0007669"/>
    <property type="project" value="TreeGrafter"/>
</dbReference>
<evidence type="ECO:0000256" key="7">
    <source>
        <dbReference type="SAM" id="MobiDB-lite"/>
    </source>
</evidence>